<gene>
    <name evidence="3" type="ORF">NY667_10985</name>
</gene>
<dbReference type="SUPFAM" id="SSF46955">
    <property type="entry name" value="Putative DNA-binding domain"/>
    <property type="match status" value="1"/>
</dbReference>
<protein>
    <submittedName>
        <fullName evidence="3">Helix-turn-helix domain-containing protein</fullName>
    </submittedName>
</protein>
<evidence type="ECO:0000256" key="1">
    <source>
        <dbReference type="SAM" id="MobiDB-lite"/>
    </source>
</evidence>
<dbReference type="Pfam" id="PF12728">
    <property type="entry name" value="HTH_17"/>
    <property type="match status" value="1"/>
</dbReference>
<sequence length="118" mass="13100">MNTKQGTRPMNESPSLPKLYSEADAATYLKVADVTLRRFRRAGKIGYIRIGKAAMYTEHHLLKYLEQQTVRPSAAPKASVQSASKPGSIKRARGQSYKDASEALRLAHQTILLAQKSK</sequence>
<name>A0A9X4H5S4_9XANT</name>
<dbReference type="EMBL" id="JANWTP010000031">
    <property type="protein sequence ID" value="MDC8638338.1"/>
    <property type="molecule type" value="Genomic_DNA"/>
</dbReference>
<evidence type="ECO:0000259" key="2">
    <source>
        <dbReference type="Pfam" id="PF12728"/>
    </source>
</evidence>
<reference evidence="3" key="1">
    <citation type="journal article" date="2022" name="Phytopathology">
        <title>Whole genome sequencing-based tracing of a 2022 introduction and outbreak of Xanthomonas hortorum pv. pelargonii.</title>
        <authorList>
            <person name="Iruegas Bocardo F."/>
            <person name="Weisberg A.J."/>
            <person name="Riutta E.R."/>
            <person name="Kilday K.B."/>
            <person name="Bonkowski J.C."/>
            <person name="Creswell T.C."/>
            <person name="Daughtrey M."/>
            <person name="Rane K.K."/>
            <person name="Grunwald N.J."/>
            <person name="Chang J.H."/>
            <person name="Putnam M."/>
        </authorList>
    </citation>
    <scope>NUCLEOTIDE SEQUENCE</scope>
    <source>
        <strain evidence="3">22-338</strain>
    </source>
</reference>
<feature type="domain" description="Helix-turn-helix" evidence="2">
    <location>
        <begin position="19"/>
        <end position="68"/>
    </location>
</feature>
<dbReference type="Proteomes" id="UP001140230">
    <property type="component" value="Unassembled WGS sequence"/>
</dbReference>
<dbReference type="AlphaFoldDB" id="A0A9X4H5S4"/>
<proteinExistence type="predicted"/>
<accession>A0A9X4H5S4</accession>
<dbReference type="InterPro" id="IPR041657">
    <property type="entry name" value="HTH_17"/>
</dbReference>
<evidence type="ECO:0000313" key="4">
    <source>
        <dbReference type="Proteomes" id="UP001140230"/>
    </source>
</evidence>
<evidence type="ECO:0000313" key="3">
    <source>
        <dbReference type="EMBL" id="MDC8638338.1"/>
    </source>
</evidence>
<reference evidence="3" key="2">
    <citation type="submission" date="2022-08" db="EMBL/GenBank/DDBJ databases">
        <authorList>
            <person name="Iruegas-Bocardo F."/>
            <person name="Weisberg A.J."/>
            <person name="Riutta E.R."/>
            <person name="Kilday K."/>
            <person name="Bonkowski J.C."/>
            <person name="Creswell T."/>
            <person name="Daughtrey M.L."/>
            <person name="Rane K."/>
            <person name="Grunwald N.J."/>
            <person name="Chang J.H."/>
            <person name="Putnam M.L."/>
        </authorList>
    </citation>
    <scope>NUCLEOTIDE SEQUENCE</scope>
    <source>
        <strain evidence="3">22-338</strain>
    </source>
</reference>
<organism evidence="3 4">
    <name type="scientific">Xanthomonas hortorum pv. hederae</name>
    <dbReference type="NCBI Taxonomy" id="453603"/>
    <lineage>
        <taxon>Bacteria</taxon>
        <taxon>Pseudomonadati</taxon>
        <taxon>Pseudomonadota</taxon>
        <taxon>Gammaproteobacteria</taxon>
        <taxon>Lysobacterales</taxon>
        <taxon>Lysobacteraceae</taxon>
        <taxon>Xanthomonas</taxon>
    </lineage>
</organism>
<dbReference type="InterPro" id="IPR009061">
    <property type="entry name" value="DNA-bd_dom_put_sf"/>
</dbReference>
<feature type="region of interest" description="Disordered" evidence="1">
    <location>
        <begin position="73"/>
        <end position="96"/>
    </location>
</feature>
<dbReference type="RefSeq" id="WP_104552476.1">
    <property type="nucleotide sequence ID" value="NZ_CP168173.1"/>
</dbReference>
<comment type="caution">
    <text evidence="3">The sequence shown here is derived from an EMBL/GenBank/DDBJ whole genome shotgun (WGS) entry which is preliminary data.</text>
</comment>